<dbReference type="eggNOG" id="arCOG13189">
    <property type="taxonomic scope" value="Archaea"/>
</dbReference>
<protein>
    <recommendedName>
        <fullName evidence="3">DUF4435 domain-containing protein</fullName>
    </recommendedName>
</protein>
<keyword evidence="2" id="KW-1185">Reference proteome</keyword>
<sequence>METLTKNKILIVEGEDEKRFFKEFLIFLGIYDVQILKYDGKNNLKNKLKVWIRDSNFKNIIAFGIIIDADNNPYTTFQSVCDILKNVGLNSPQEMYIFSEGIPKIGIYVMPGNFKEGMLEDLCLKTVKDNPLISCVDDLIECANKLYKEGKVKEFFGKYDYFKSRRFYRNNFLNSNGKIKNIAKARALAYLSIMPEIVNSVGIGAEKGYWNFESEELNELRKFLENFR</sequence>
<accession>C9REI0</accession>
<organism evidence="1 2">
    <name type="scientific">Methanocaldococcus vulcanius (strain ATCC 700851 / DSM 12094 / M7)</name>
    <name type="common">Methanococcus vulcanius</name>
    <dbReference type="NCBI Taxonomy" id="579137"/>
    <lineage>
        <taxon>Archaea</taxon>
        <taxon>Methanobacteriati</taxon>
        <taxon>Methanobacteriota</taxon>
        <taxon>Methanomada group</taxon>
        <taxon>Methanococci</taxon>
        <taxon>Methanococcales</taxon>
        <taxon>Methanocaldococcaceae</taxon>
        <taxon>Methanocaldococcus</taxon>
    </lineage>
</organism>
<name>C9REI0_METVM</name>
<dbReference type="OrthoDB" id="374033at2157"/>
<dbReference type="SUPFAM" id="SSF160945">
    <property type="entry name" value="PH0156-like"/>
    <property type="match status" value="1"/>
</dbReference>
<reference evidence="1" key="1">
    <citation type="submission" date="2009-10" db="EMBL/GenBank/DDBJ databases">
        <title>Complete sequence of chromosome of Methanocaldococcus vulcanius M7.</title>
        <authorList>
            <consortium name="US DOE Joint Genome Institute"/>
            <person name="Lucas S."/>
            <person name="Copeland A."/>
            <person name="Lapidus A."/>
            <person name="Glavina del Rio T."/>
            <person name="Dalin E."/>
            <person name="Tice H."/>
            <person name="Bruce D."/>
            <person name="Goodwin L."/>
            <person name="Pitluck S."/>
            <person name="Lcollab F.I."/>
            <person name="Brettin T."/>
            <person name="Detter J.C."/>
            <person name="Han C."/>
            <person name="Tapia R."/>
            <person name="Kuske C.R."/>
            <person name="Schmutz J."/>
            <person name="Larimer F."/>
            <person name="Land M."/>
            <person name="Hauser L."/>
            <person name="Kyrpides N."/>
            <person name="Ovchinikova G."/>
            <person name="Sieprawska-Lupa M."/>
            <person name="Whitman W.B."/>
            <person name="Woyke T."/>
        </authorList>
    </citation>
    <scope>NUCLEOTIDE SEQUENCE [LARGE SCALE GENOMIC DNA]</scope>
    <source>
        <strain evidence="1">M7</strain>
    </source>
</reference>
<evidence type="ECO:0008006" key="3">
    <source>
        <dbReference type="Google" id="ProtNLM"/>
    </source>
</evidence>
<dbReference type="Pfam" id="PF11536">
    <property type="entry name" value="DUF3226"/>
    <property type="match status" value="1"/>
</dbReference>
<dbReference type="AlphaFoldDB" id="C9REI0"/>
<dbReference type="GeneID" id="8512440"/>
<proteinExistence type="predicted"/>
<dbReference type="EMBL" id="CP001787">
    <property type="protein sequence ID" value="ACX71982.1"/>
    <property type="molecule type" value="Genomic_DNA"/>
</dbReference>
<dbReference type="KEGG" id="mvu:Metvu_0114"/>
<dbReference type="Proteomes" id="UP000002063">
    <property type="component" value="Chromosome"/>
</dbReference>
<evidence type="ECO:0000313" key="1">
    <source>
        <dbReference type="EMBL" id="ACX71982.1"/>
    </source>
</evidence>
<dbReference type="RefSeq" id="WP_012819528.1">
    <property type="nucleotide sequence ID" value="NC_013407.1"/>
</dbReference>
<gene>
    <name evidence="1" type="ordered locus">Metvu_0114</name>
</gene>
<evidence type="ECO:0000313" key="2">
    <source>
        <dbReference type="Proteomes" id="UP000002063"/>
    </source>
</evidence>
<dbReference type="InterPro" id="IPR024508">
    <property type="entry name" value="DUF3226"/>
</dbReference>
<dbReference type="HOGENOM" id="CLU_105713_0_0_2"/>
<dbReference type="STRING" id="579137.Metvu_0114"/>